<proteinExistence type="predicted"/>
<keyword evidence="2" id="KW-1185">Reference proteome</keyword>
<dbReference type="EMBL" id="CAJVPW010001178">
    <property type="protein sequence ID" value="CAG8477190.1"/>
    <property type="molecule type" value="Genomic_DNA"/>
</dbReference>
<dbReference type="Proteomes" id="UP000789366">
    <property type="component" value="Unassembled WGS sequence"/>
</dbReference>
<reference evidence="1" key="1">
    <citation type="submission" date="2021-06" db="EMBL/GenBank/DDBJ databases">
        <authorList>
            <person name="Kallberg Y."/>
            <person name="Tangrot J."/>
            <person name="Rosling A."/>
        </authorList>
    </citation>
    <scope>NUCLEOTIDE SEQUENCE</scope>
    <source>
        <strain evidence="1">28 12/20/2015</strain>
    </source>
</reference>
<sequence length="73" mass="8312">EEDTYLLLPEAKKQYSPTKEAELIQVLTNLIESIDNSPYHSSSNSYSLLSEQDEEHHSLPDLDLYTSEGQLIT</sequence>
<comment type="caution">
    <text evidence="1">The sequence shown here is derived from an EMBL/GenBank/DDBJ whole genome shotgun (WGS) entry which is preliminary data.</text>
</comment>
<feature type="non-terminal residue" evidence="1">
    <location>
        <position position="1"/>
    </location>
</feature>
<protein>
    <submittedName>
        <fullName evidence="1">15731_t:CDS:1</fullName>
    </submittedName>
</protein>
<accession>A0ACA9KKS1</accession>
<gene>
    <name evidence="1" type="ORF">SPELUC_LOCUS1963</name>
</gene>
<evidence type="ECO:0000313" key="2">
    <source>
        <dbReference type="Proteomes" id="UP000789366"/>
    </source>
</evidence>
<organism evidence="1 2">
    <name type="scientific">Cetraspora pellucida</name>
    <dbReference type="NCBI Taxonomy" id="1433469"/>
    <lineage>
        <taxon>Eukaryota</taxon>
        <taxon>Fungi</taxon>
        <taxon>Fungi incertae sedis</taxon>
        <taxon>Mucoromycota</taxon>
        <taxon>Glomeromycotina</taxon>
        <taxon>Glomeromycetes</taxon>
        <taxon>Diversisporales</taxon>
        <taxon>Gigasporaceae</taxon>
        <taxon>Cetraspora</taxon>
    </lineage>
</organism>
<evidence type="ECO:0000313" key="1">
    <source>
        <dbReference type="EMBL" id="CAG8477190.1"/>
    </source>
</evidence>
<name>A0ACA9KKS1_9GLOM</name>